<feature type="domain" description="DUF8188" evidence="2">
    <location>
        <begin position="5"/>
        <end position="74"/>
    </location>
</feature>
<sequence>MVFIIIYLTILRKNDRNNLYFYDENIYILVNHLEYDRHKGTINDPIPVFNYAVLPEQYVWSKEKHKYNVQQYLTMERILYADLYDELIMFLIYINIFPLVYFYFRDKYVKK</sequence>
<gene>
    <name evidence="3" type="ORF">NCTC10359_01214</name>
</gene>
<dbReference type="AlphaFoldDB" id="A0A378TS94"/>
<evidence type="ECO:0000256" key="1">
    <source>
        <dbReference type="SAM" id="Phobius"/>
    </source>
</evidence>
<keyword evidence="1" id="KW-1133">Transmembrane helix</keyword>
<dbReference type="EMBL" id="UGQU01000002">
    <property type="protein sequence ID" value="STZ62810.1"/>
    <property type="molecule type" value="Genomic_DNA"/>
</dbReference>
<organism evidence="3 4">
    <name type="scientific">Moraxella lacunata</name>
    <dbReference type="NCBI Taxonomy" id="477"/>
    <lineage>
        <taxon>Bacteria</taxon>
        <taxon>Pseudomonadati</taxon>
        <taxon>Pseudomonadota</taxon>
        <taxon>Gammaproteobacteria</taxon>
        <taxon>Moraxellales</taxon>
        <taxon>Moraxellaceae</taxon>
        <taxon>Moraxella</taxon>
    </lineage>
</organism>
<dbReference type="Pfam" id="PF26603">
    <property type="entry name" value="DUF8188"/>
    <property type="match status" value="1"/>
</dbReference>
<name>A0A378TS94_MORLA</name>
<keyword evidence="1" id="KW-0812">Transmembrane</keyword>
<evidence type="ECO:0000313" key="4">
    <source>
        <dbReference type="Proteomes" id="UP000254437"/>
    </source>
</evidence>
<dbReference type="InterPro" id="IPR058501">
    <property type="entry name" value="DUF8188"/>
</dbReference>
<dbReference type="Proteomes" id="UP000254437">
    <property type="component" value="Unassembled WGS sequence"/>
</dbReference>
<evidence type="ECO:0000259" key="2">
    <source>
        <dbReference type="Pfam" id="PF26603"/>
    </source>
</evidence>
<feature type="transmembrane region" description="Helical" evidence="1">
    <location>
        <begin position="87"/>
        <end position="104"/>
    </location>
</feature>
<keyword evidence="1" id="KW-0472">Membrane</keyword>
<protein>
    <recommendedName>
        <fullName evidence="2">DUF8188 domain-containing protein</fullName>
    </recommendedName>
</protein>
<reference evidence="3 4" key="1">
    <citation type="submission" date="2018-06" db="EMBL/GenBank/DDBJ databases">
        <authorList>
            <consortium name="Pathogen Informatics"/>
            <person name="Doyle S."/>
        </authorList>
    </citation>
    <scope>NUCLEOTIDE SEQUENCE [LARGE SCALE GENOMIC DNA]</scope>
    <source>
        <strain evidence="3 4">NCTC10359</strain>
    </source>
</reference>
<accession>A0A378TS94</accession>
<evidence type="ECO:0000313" key="3">
    <source>
        <dbReference type="EMBL" id="STZ62810.1"/>
    </source>
</evidence>
<proteinExistence type="predicted"/>